<dbReference type="InterPro" id="IPR000073">
    <property type="entry name" value="AB_hydrolase_1"/>
</dbReference>
<feature type="domain" description="AB hydrolase-1" evidence="1">
    <location>
        <begin position="41"/>
        <end position="142"/>
    </location>
</feature>
<dbReference type="PANTHER" id="PTHR43798">
    <property type="entry name" value="MONOACYLGLYCEROL LIPASE"/>
    <property type="match status" value="1"/>
</dbReference>
<dbReference type="Gene3D" id="3.40.50.1820">
    <property type="entry name" value="alpha/beta hydrolase"/>
    <property type="match status" value="1"/>
</dbReference>
<evidence type="ECO:0000313" key="2">
    <source>
        <dbReference type="EMBL" id="PVZ64975.1"/>
    </source>
</evidence>
<dbReference type="AlphaFoldDB" id="A0A2V1GTF4"/>
<reference evidence="2 3" key="1">
    <citation type="submission" date="2018-04" db="EMBL/GenBank/DDBJ databases">
        <title>Thalassorhabdus spongiae gen. nov., sp. nov., isolated from a marine sponge in South-West Iceland.</title>
        <authorList>
            <person name="Knobloch S."/>
            <person name="Daussin A."/>
            <person name="Johannsson R."/>
            <person name="Marteinsson V.T."/>
        </authorList>
    </citation>
    <scope>NUCLEOTIDE SEQUENCE [LARGE SCALE GENOMIC DNA]</scope>
    <source>
        <strain evidence="2 3">Hp12</strain>
    </source>
</reference>
<comment type="caution">
    <text evidence="2">The sequence shown here is derived from an EMBL/GenBank/DDBJ whole genome shotgun (WGS) entry which is preliminary data.</text>
</comment>
<evidence type="ECO:0000313" key="3">
    <source>
        <dbReference type="Proteomes" id="UP000244906"/>
    </source>
</evidence>
<dbReference type="GO" id="GO:0016020">
    <property type="term" value="C:membrane"/>
    <property type="evidence" value="ECO:0007669"/>
    <property type="project" value="TreeGrafter"/>
</dbReference>
<dbReference type="PANTHER" id="PTHR43798:SF33">
    <property type="entry name" value="HYDROLASE, PUTATIVE (AFU_ORTHOLOGUE AFUA_2G14860)-RELATED"/>
    <property type="match status" value="1"/>
</dbReference>
<dbReference type="InterPro" id="IPR029058">
    <property type="entry name" value="AB_hydrolase_fold"/>
</dbReference>
<dbReference type="InterPro" id="IPR050266">
    <property type="entry name" value="AB_hydrolase_sf"/>
</dbReference>
<sequence length="292" mass="32586">MQKPTTSNTPQAMEVCHLSCPHPGGEHSLTYYVWGRGNSHHLICLHGLARNGRDFDDLAIKLIDQDYQVICPDLPGRGLSAHLPSDVSYSPEQYLSDMQYLLQHLKITSTDWIGSSLGGLIGMGIAAQPESPVQRLILNDIGPEIPEQAILRIGENQACLPPLDSYSSIAEWNYLRYPKSLGNLTPAQMDRLVKSDFIPLADDSLSPRVDPRIGESVRDRNGQSLDLWPWWQALKCSTLVIWGEDSDVLTLSILEKMQLLQPSMRVANLPSVDHTPSLMEAEQIELIANWLE</sequence>
<dbReference type="EMBL" id="QDDL01000011">
    <property type="protein sequence ID" value="PVZ64975.1"/>
    <property type="molecule type" value="Genomic_DNA"/>
</dbReference>
<accession>A0A2V1GTF4</accession>
<dbReference type="Pfam" id="PF00561">
    <property type="entry name" value="Abhydrolase_1"/>
    <property type="match status" value="1"/>
</dbReference>
<keyword evidence="2" id="KW-0378">Hydrolase</keyword>
<dbReference type="OrthoDB" id="9791366at2"/>
<evidence type="ECO:0000259" key="1">
    <source>
        <dbReference type="Pfam" id="PF00561"/>
    </source>
</evidence>
<proteinExistence type="predicted"/>
<dbReference type="GO" id="GO:0016787">
    <property type="term" value="F:hydrolase activity"/>
    <property type="evidence" value="ECO:0007669"/>
    <property type="project" value="UniProtKB-KW"/>
</dbReference>
<dbReference type="Proteomes" id="UP000244906">
    <property type="component" value="Unassembled WGS sequence"/>
</dbReference>
<protein>
    <submittedName>
        <fullName evidence="2">Alpha/beta hydrolase</fullName>
    </submittedName>
</protein>
<organism evidence="2 3">
    <name type="scientific">Pelagibaculum spongiae</name>
    <dbReference type="NCBI Taxonomy" id="2080658"/>
    <lineage>
        <taxon>Bacteria</taxon>
        <taxon>Pseudomonadati</taxon>
        <taxon>Pseudomonadota</taxon>
        <taxon>Gammaproteobacteria</taxon>
        <taxon>Oceanospirillales</taxon>
        <taxon>Pelagibaculum</taxon>
    </lineage>
</organism>
<name>A0A2V1GTF4_9GAMM</name>
<gene>
    <name evidence="2" type="ORF">DC094_19120</name>
</gene>
<dbReference type="RefSeq" id="WP_116688730.1">
    <property type="nucleotide sequence ID" value="NZ_CAWNYD010000011.1"/>
</dbReference>
<keyword evidence="3" id="KW-1185">Reference proteome</keyword>
<dbReference type="SUPFAM" id="SSF53474">
    <property type="entry name" value="alpha/beta-Hydrolases"/>
    <property type="match status" value="1"/>
</dbReference>
<dbReference type="PRINTS" id="PR00111">
    <property type="entry name" value="ABHYDROLASE"/>
</dbReference>